<dbReference type="RefSeq" id="WP_183404915.1">
    <property type="nucleotide sequence ID" value="NZ_JACHGG010000006.1"/>
</dbReference>
<keyword evidence="12 16" id="KW-1278">Translocase</keyword>
<comment type="subcellular location">
    <subcellularLocation>
        <location evidence="16">Cell membrane</location>
        <topology evidence="16">Multi-pass membrane protein</topology>
    </subcellularLocation>
    <subcellularLocation>
        <location evidence="1">Membrane</location>
    </subcellularLocation>
</comment>
<keyword evidence="19" id="KW-1185">Reference proteome</keyword>
<name>A0A7W9WDX7_9BACT</name>
<feature type="binding site" evidence="16">
    <location>
        <position position="343"/>
    </location>
    <ligand>
        <name>ATP</name>
        <dbReference type="ChEBI" id="CHEBI:30616"/>
    </ligand>
</feature>
<keyword evidence="9 16" id="KW-0067">ATP-binding</keyword>
<comment type="function">
    <text evidence="16">Part of the high-affinity ATP-driven potassium transport (or Kdp) system, which catalyzes the hydrolysis of ATP coupled with the electrogenic transport of potassium into the cytoplasm. This subunit is responsible for energy coupling to the transport system and for the release of the potassium ions to the cytoplasm.</text>
</comment>
<comment type="subunit">
    <text evidence="16">The system is composed of three essential subunits: KdpA, KdpB and KdpC.</text>
</comment>
<dbReference type="PRINTS" id="PR00119">
    <property type="entry name" value="CATATPASE"/>
</dbReference>
<keyword evidence="6 16" id="KW-0812">Transmembrane</keyword>
<dbReference type="SFLD" id="SFLDF00027">
    <property type="entry name" value="p-type_atpase"/>
    <property type="match status" value="1"/>
</dbReference>
<comment type="caution">
    <text evidence="18">The sequence shown here is derived from an EMBL/GenBank/DDBJ whole genome shotgun (WGS) entry which is preliminary data.</text>
</comment>
<evidence type="ECO:0000256" key="5">
    <source>
        <dbReference type="ARBA" id="ARBA00022553"/>
    </source>
</evidence>
<dbReference type="GO" id="GO:0005524">
    <property type="term" value="F:ATP binding"/>
    <property type="evidence" value="ECO:0007669"/>
    <property type="project" value="UniProtKB-UniRule"/>
</dbReference>
<dbReference type="SUPFAM" id="SSF81665">
    <property type="entry name" value="Calcium ATPase, transmembrane domain M"/>
    <property type="match status" value="1"/>
</dbReference>
<dbReference type="InterPro" id="IPR036412">
    <property type="entry name" value="HAD-like_sf"/>
</dbReference>
<keyword evidence="3 16" id="KW-1003">Cell membrane</keyword>
<dbReference type="InterPro" id="IPR023299">
    <property type="entry name" value="ATPase_P-typ_cyto_dom_N"/>
</dbReference>
<evidence type="ECO:0000313" key="18">
    <source>
        <dbReference type="EMBL" id="MBB6060861.1"/>
    </source>
</evidence>
<dbReference type="InterPro" id="IPR023214">
    <property type="entry name" value="HAD_sf"/>
</dbReference>
<feature type="transmembrane region" description="Helical" evidence="16">
    <location>
        <begin position="218"/>
        <end position="243"/>
    </location>
</feature>
<dbReference type="InterPro" id="IPR001757">
    <property type="entry name" value="P_typ_ATPase"/>
</dbReference>
<feature type="binding site" evidence="16">
    <location>
        <begin position="377"/>
        <end position="384"/>
    </location>
    <ligand>
        <name>ATP</name>
        <dbReference type="ChEBI" id="CHEBI:30616"/>
    </ligand>
</feature>
<dbReference type="NCBIfam" id="TIGR01497">
    <property type="entry name" value="kdpB"/>
    <property type="match status" value="1"/>
</dbReference>
<feature type="binding site" evidence="16">
    <location>
        <position position="396"/>
    </location>
    <ligand>
        <name>ATP</name>
        <dbReference type="ChEBI" id="CHEBI:30616"/>
    </ligand>
</feature>
<evidence type="ECO:0000256" key="2">
    <source>
        <dbReference type="ARBA" id="ARBA00022448"/>
    </source>
</evidence>
<dbReference type="GO" id="GO:0005886">
    <property type="term" value="C:plasma membrane"/>
    <property type="evidence" value="ECO:0007669"/>
    <property type="project" value="UniProtKB-SubCell"/>
</dbReference>
<dbReference type="EC" id="7.2.2.6" evidence="16"/>
<keyword evidence="11 16" id="KW-0630">Potassium</keyword>
<feature type="transmembrane region" description="Helical" evidence="16">
    <location>
        <begin position="66"/>
        <end position="84"/>
    </location>
</feature>
<accession>A0A7W9WDX7</accession>
<evidence type="ECO:0000256" key="7">
    <source>
        <dbReference type="ARBA" id="ARBA00022723"/>
    </source>
</evidence>
<comment type="similarity">
    <text evidence="16">Belongs to the cation transport ATPase (P-type) (TC 3.A.3) family. Type IA subfamily.</text>
</comment>
<dbReference type="NCBIfam" id="TIGR01494">
    <property type="entry name" value="ATPase_P-type"/>
    <property type="match status" value="2"/>
</dbReference>
<keyword evidence="7 16" id="KW-0479">Metal-binding</keyword>
<dbReference type="PROSITE" id="PS00154">
    <property type="entry name" value="ATPASE_E1_E2"/>
    <property type="match status" value="1"/>
</dbReference>
<dbReference type="PANTHER" id="PTHR43743">
    <property type="entry name" value="POTASSIUM-TRANSPORTING ATPASE ATP-BINDING SUBUNIT"/>
    <property type="match status" value="1"/>
</dbReference>
<keyword evidence="8 16" id="KW-0547">Nucleotide-binding</keyword>
<dbReference type="InterPro" id="IPR008250">
    <property type="entry name" value="ATPase_P-typ_transduc_dom_A_sf"/>
</dbReference>
<evidence type="ECO:0000256" key="12">
    <source>
        <dbReference type="ARBA" id="ARBA00022967"/>
    </source>
</evidence>
<keyword evidence="2 16" id="KW-0813">Transport</keyword>
<keyword evidence="13 16" id="KW-1133">Transmembrane helix</keyword>
<dbReference type="SUPFAM" id="SSF56784">
    <property type="entry name" value="HAD-like"/>
    <property type="match status" value="1"/>
</dbReference>
<dbReference type="SUPFAM" id="SSF81660">
    <property type="entry name" value="Metal cation-transporting ATPase, ATP-binding domain N"/>
    <property type="match status" value="1"/>
</dbReference>
<dbReference type="InterPro" id="IPR023298">
    <property type="entry name" value="ATPase_P-typ_TM_dom_sf"/>
</dbReference>
<dbReference type="FunFam" id="3.40.1110.10:FF:000007">
    <property type="entry name" value="Potassium-transporting ATPase ATP-binding subunit"/>
    <property type="match status" value="1"/>
</dbReference>
<dbReference type="Gene3D" id="2.70.150.10">
    <property type="entry name" value="Calcium-transporting ATPase, cytoplasmic transduction domain A"/>
    <property type="match status" value="1"/>
</dbReference>
<feature type="binding site" evidence="16">
    <location>
        <position position="523"/>
    </location>
    <ligand>
        <name>Mg(2+)</name>
        <dbReference type="ChEBI" id="CHEBI:18420"/>
    </ligand>
</feature>
<dbReference type="InterPro" id="IPR059000">
    <property type="entry name" value="ATPase_P-type_domA"/>
</dbReference>
<evidence type="ECO:0000256" key="16">
    <source>
        <dbReference type="HAMAP-Rule" id="MF_00285"/>
    </source>
</evidence>
<dbReference type="Gene3D" id="3.40.50.1000">
    <property type="entry name" value="HAD superfamily/HAD-like"/>
    <property type="match status" value="1"/>
</dbReference>
<feature type="transmembrane region" description="Helical" evidence="16">
    <location>
        <begin position="588"/>
        <end position="611"/>
    </location>
</feature>
<dbReference type="AlphaFoldDB" id="A0A7W9WDX7"/>
<evidence type="ECO:0000256" key="15">
    <source>
        <dbReference type="ARBA" id="ARBA00023136"/>
    </source>
</evidence>
<keyword evidence="5 16" id="KW-0597">Phosphoprotein</keyword>
<reference evidence="18 19" key="1">
    <citation type="submission" date="2020-08" db="EMBL/GenBank/DDBJ databases">
        <title>Genomic Encyclopedia of Type Strains, Phase IV (KMG-IV): sequencing the most valuable type-strain genomes for metagenomic binning, comparative biology and taxonomic classification.</title>
        <authorList>
            <person name="Goeker M."/>
        </authorList>
    </citation>
    <scope>NUCLEOTIDE SEQUENCE [LARGE SCALE GENOMIC DNA]</scope>
    <source>
        <strain evidence="18 19">DSM 26718</strain>
    </source>
</reference>
<dbReference type="InterPro" id="IPR006391">
    <property type="entry name" value="P-type_ATPase_bsu_IA"/>
</dbReference>
<evidence type="ECO:0000256" key="11">
    <source>
        <dbReference type="ARBA" id="ARBA00022958"/>
    </source>
</evidence>
<dbReference type="FunFam" id="2.70.150.10:FF:000033">
    <property type="entry name" value="Potassium-transporting ATPase ATP-binding subunit"/>
    <property type="match status" value="1"/>
</dbReference>
<dbReference type="GO" id="GO:0000287">
    <property type="term" value="F:magnesium ion binding"/>
    <property type="evidence" value="ECO:0007669"/>
    <property type="project" value="UniProtKB-UniRule"/>
</dbReference>
<feature type="binding site" evidence="16">
    <location>
        <position position="347"/>
    </location>
    <ligand>
        <name>ATP</name>
        <dbReference type="ChEBI" id="CHEBI:30616"/>
    </ligand>
</feature>
<keyword evidence="14 16" id="KW-0406">Ion transport</keyword>
<dbReference type="Proteomes" id="UP000532746">
    <property type="component" value="Unassembled WGS sequence"/>
</dbReference>
<evidence type="ECO:0000256" key="4">
    <source>
        <dbReference type="ARBA" id="ARBA00022538"/>
    </source>
</evidence>
<dbReference type="CDD" id="cd02078">
    <property type="entry name" value="P-type_ATPase_K"/>
    <property type="match status" value="1"/>
</dbReference>
<evidence type="ECO:0000256" key="3">
    <source>
        <dbReference type="ARBA" id="ARBA00022475"/>
    </source>
</evidence>
<evidence type="ECO:0000259" key="17">
    <source>
        <dbReference type="Pfam" id="PF00122"/>
    </source>
</evidence>
<keyword evidence="15 16" id="KW-0472">Membrane</keyword>
<feature type="transmembrane region" description="Helical" evidence="16">
    <location>
        <begin position="657"/>
        <end position="680"/>
    </location>
</feature>
<proteinExistence type="inferred from homology"/>
<keyword evidence="10 16" id="KW-0460">Magnesium</keyword>
<evidence type="ECO:0000313" key="19">
    <source>
        <dbReference type="Proteomes" id="UP000532746"/>
    </source>
</evidence>
<dbReference type="InterPro" id="IPR018303">
    <property type="entry name" value="ATPase_P-typ_P_site"/>
</dbReference>
<dbReference type="Pfam" id="PF00122">
    <property type="entry name" value="E1-E2_ATPase"/>
    <property type="match status" value="1"/>
</dbReference>
<feature type="transmembrane region" description="Helical" evidence="16">
    <location>
        <begin position="249"/>
        <end position="273"/>
    </location>
</feature>
<organism evidence="18 19">
    <name type="scientific">Hymenobacter luteus</name>
    <dbReference type="NCBI Taxonomy" id="1411122"/>
    <lineage>
        <taxon>Bacteria</taxon>
        <taxon>Pseudomonadati</taxon>
        <taxon>Bacteroidota</taxon>
        <taxon>Cytophagia</taxon>
        <taxon>Cytophagales</taxon>
        <taxon>Hymenobacteraceae</taxon>
        <taxon>Hymenobacter</taxon>
    </lineage>
</organism>
<dbReference type="GO" id="GO:0008556">
    <property type="term" value="F:P-type potassium transmembrane transporter activity"/>
    <property type="evidence" value="ECO:0007669"/>
    <property type="project" value="UniProtKB-UniRule"/>
</dbReference>
<dbReference type="SFLD" id="SFLDG00002">
    <property type="entry name" value="C1.7:_P-type_atpase_like"/>
    <property type="match status" value="1"/>
</dbReference>
<comment type="catalytic activity">
    <reaction evidence="16">
        <text>K(+)(out) + ATP + H2O = K(+)(in) + ADP + phosphate + H(+)</text>
        <dbReference type="Rhea" id="RHEA:16777"/>
        <dbReference type="ChEBI" id="CHEBI:15377"/>
        <dbReference type="ChEBI" id="CHEBI:15378"/>
        <dbReference type="ChEBI" id="CHEBI:29103"/>
        <dbReference type="ChEBI" id="CHEBI:30616"/>
        <dbReference type="ChEBI" id="CHEBI:43474"/>
        <dbReference type="ChEBI" id="CHEBI:456216"/>
        <dbReference type="EC" id="7.2.2.6"/>
    </reaction>
</comment>
<feature type="domain" description="P-type ATPase A" evidence="17">
    <location>
        <begin position="105"/>
        <end position="207"/>
    </location>
</feature>
<evidence type="ECO:0000256" key="6">
    <source>
        <dbReference type="ARBA" id="ARBA00022692"/>
    </source>
</evidence>
<evidence type="ECO:0000256" key="14">
    <source>
        <dbReference type="ARBA" id="ARBA00023065"/>
    </source>
</evidence>
<sequence length="681" mass="72521">MSKESQSLFQPALVQEAIKQAFVKLDPRVMFRNPVMFTVEIGAVVMLLVTLGLLVRPDAAQGSFAYNFTVFVVLFLTLLFANFAEAIAEARGKAQAESLRKTREETPARVIDEKGNISSVSSSQLQKGQVFLVEAGEIIPTDGEIIEGLATIDESAITGESAPVIREAGGDKSSVTGGTKVLSDRIKVVVTTAPGESFLDKMIALVEGASRQKTPNEIALTILLAGFTLVFIIVCVTLQPFAAYANTPIAIASFIALFVCLIPTTIGGLLSAIGIAGMDRALRANVITKSGKAVETAGDIDVLLLDKTGTITIGNRKATHFWPAPGVGEQQFVELATLASLTDETPEGKSIVELAREQQISPEQLQTRLQGAKLIKFTAETRSSGVTLADGQRIRKGASDAIRQLAAKANQPFPQETTQRVEAIASNGGTPLVVSENDRVLGVVELQDIIKPGIQERFERLRKMGIKTVMVTGDNPLTARFIAEKAGVDDFIAEAKPEDKMTYIRREQQEGKLVAMMGDGTNDAPALAQADVGVAMNSGTQAAKEAGNMVDLDNDPTKLIEVVEIGKQLLMTRGTLTTFSIANDVAKYFAIVPALFMVAIPSLGALNIMGLKSPQSAILSAVIFNAIIIPLLVPLALRGVAYKPIGASALLRRNLLVYGLGGVIVPFIGIKAIDLLVGLFL</sequence>
<gene>
    <name evidence="16" type="primary">kdpB</name>
    <name evidence="18" type="ORF">HNQ93_003736</name>
</gene>
<dbReference type="InterPro" id="IPR044492">
    <property type="entry name" value="P_typ_ATPase_HD_dom"/>
</dbReference>
<feature type="transmembrane region" description="Helical" evidence="16">
    <location>
        <begin position="617"/>
        <end position="637"/>
    </location>
</feature>
<evidence type="ECO:0000256" key="9">
    <source>
        <dbReference type="ARBA" id="ARBA00022840"/>
    </source>
</evidence>
<dbReference type="EMBL" id="JACHGG010000006">
    <property type="protein sequence ID" value="MBB6060861.1"/>
    <property type="molecule type" value="Genomic_DNA"/>
</dbReference>
<dbReference type="Pfam" id="PF00702">
    <property type="entry name" value="Hydrolase"/>
    <property type="match status" value="1"/>
</dbReference>
<evidence type="ECO:0000256" key="1">
    <source>
        <dbReference type="ARBA" id="ARBA00004370"/>
    </source>
</evidence>
<protein>
    <recommendedName>
        <fullName evidence="16">Potassium-transporting ATPase ATP-binding subunit</fullName>
        <ecNumber evidence="16">7.2.2.6</ecNumber>
    </recommendedName>
    <alternativeName>
        <fullName evidence="16">ATP phosphohydrolase [potassium-transporting] B chain</fullName>
    </alternativeName>
    <alternativeName>
        <fullName evidence="16">Potassium-binding and translocating subunit B</fullName>
    </alternativeName>
    <alternativeName>
        <fullName evidence="16">Potassium-translocating ATPase B chain</fullName>
    </alternativeName>
</protein>
<dbReference type="PROSITE" id="PS01229">
    <property type="entry name" value="COF_2"/>
    <property type="match status" value="1"/>
</dbReference>
<feature type="transmembrane region" description="Helical" evidence="16">
    <location>
        <begin position="34"/>
        <end position="54"/>
    </location>
</feature>
<dbReference type="SUPFAM" id="SSF81653">
    <property type="entry name" value="Calcium ATPase, transduction domain A"/>
    <property type="match status" value="1"/>
</dbReference>
<evidence type="ECO:0000256" key="8">
    <source>
        <dbReference type="ARBA" id="ARBA00022741"/>
    </source>
</evidence>
<feature type="active site" description="4-aspartylphosphate intermediate" evidence="16">
    <location>
        <position position="306"/>
    </location>
</feature>
<dbReference type="PANTHER" id="PTHR43743:SF1">
    <property type="entry name" value="POTASSIUM-TRANSPORTING ATPASE ATP-BINDING SUBUNIT"/>
    <property type="match status" value="1"/>
</dbReference>
<dbReference type="HAMAP" id="MF_00285">
    <property type="entry name" value="KdpB"/>
    <property type="match status" value="1"/>
</dbReference>
<feature type="binding site" evidence="16">
    <location>
        <position position="519"/>
    </location>
    <ligand>
        <name>Mg(2+)</name>
        <dbReference type="ChEBI" id="CHEBI:18420"/>
    </ligand>
</feature>
<dbReference type="GO" id="GO:0016887">
    <property type="term" value="F:ATP hydrolysis activity"/>
    <property type="evidence" value="ECO:0007669"/>
    <property type="project" value="InterPro"/>
</dbReference>
<keyword evidence="4 16" id="KW-0633">Potassium transport</keyword>
<evidence type="ECO:0000256" key="10">
    <source>
        <dbReference type="ARBA" id="ARBA00022842"/>
    </source>
</evidence>
<dbReference type="SFLD" id="SFLDS00003">
    <property type="entry name" value="Haloacid_Dehalogenase"/>
    <property type="match status" value="1"/>
</dbReference>
<dbReference type="Gene3D" id="3.40.1110.10">
    <property type="entry name" value="Calcium-transporting ATPase, cytoplasmic domain N"/>
    <property type="match status" value="1"/>
</dbReference>
<evidence type="ECO:0000256" key="13">
    <source>
        <dbReference type="ARBA" id="ARBA00022989"/>
    </source>
</evidence>